<name>A0ABC9Z1K2_9NOCA</name>
<sequence length="71" mass="7709">MRYQLRYIRVLARPGGPIGLRDRTLAYGWVGNANRLENAGIRGLCRRVADVVPTSIYIAGAGLPQDRGGGL</sequence>
<comment type="caution">
    <text evidence="1">The sequence shown here is derived from an EMBL/GenBank/DDBJ whole genome shotgun (WGS) entry which is preliminary data.</text>
</comment>
<dbReference type="Proteomes" id="UP000037179">
    <property type="component" value="Unassembled WGS sequence"/>
</dbReference>
<keyword evidence="2" id="KW-1185">Reference proteome</keyword>
<evidence type="ECO:0000313" key="2">
    <source>
        <dbReference type="Proteomes" id="UP000037179"/>
    </source>
</evidence>
<organism evidence="1 2">
    <name type="scientific">Nocardia seriolae</name>
    <dbReference type="NCBI Taxonomy" id="37332"/>
    <lineage>
        <taxon>Bacteria</taxon>
        <taxon>Bacillati</taxon>
        <taxon>Actinomycetota</taxon>
        <taxon>Actinomycetes</taxon>
        <taxon>Mycobacteriales</taxon>
        <taxon>Nocardiaceae</taxon>
        <taxon>Nocardia</taxon>
    </lineage>
</organism>
<reference evidence="1 2" key="2">
    <citation type="journal article" date="2016" name="Genome Announc.">
        <title>Draft Genome Sequence of Erythromycin- and Oxytetracycline-Sensitive Nocardia seriolae Strain U-1 (NBRC 110359).</title>
        <authorList>
            <person name="Imajoh M."/>
            <person name="Sukeda M."/>
            <person name="Shimizu M."/>
            <person name="Yamane J."/>
            <person name="Ohnishi K."/>
            <person name="Oshima S."/>
        </authorList>
    </citation>
    <scope>NUCLEOTIDE SEQUENCE [LARGE SCALE GENOMIC DNA]</scope>
    <source>
        <strain evidence="1 2">U-1</strain>
    </source>
</reference>
<dbReference type="AlphaFoldDB" id="A0ABC9Z1K2"/>
<gene>
    <name evidence="1" type="ORF">NSK11_contig00116-0034</name>
</gene>
<protein>
    <submittedName>
        <fullName evidence="1">Uncharacterized protein</fullName>
    </submittedName>
</protein>
<proteinExistence type="predicted"/>
<reference evidence="2" key="1">
    <citation type="submission" date="2015-07" db="EMBL/GenBank/DDBJ databases">
        <title>Nocardia seriolae U-1 whole genome shotgun sequence.</title>
        <authorList>
            <person name="Imajoh M."/>
            <person name="Fukumoto Y."/>
            <person name="Sukeda M."/>
            <person name="Yamane J."/>
            <person name="Yamasaki K."/>
            <person name="Shimizu M."/>
            <person name="Ohnishi K."/>
            <person name="Oshima S."/>
        </authorList>
    </citation>
    <scope>NUCLEOTIDE SEQUENCE [LARGE SCALE GENOMIC DNA]</scope>
    <source>
        <strain evidence="2">U-1</strain>
    </source>
</reference>
<dbReference type="EMBL" id="BBYQ01000116">
    <property type="protein sequence ID" value="GAP31507.1"/>
    <property type="molecule type" value="Genomic_DNA"/>
</dbReference>
<accession>A0ABC9Z1K2</accession>
<evidence type="ECO:0000313" key="1">
    <source>
        <dbReference type="EMBL" id="GAP31507.1"/>
    </source>
</evidence>